<reference evidence="9" key="3">
    <citation type="journal article" date="2023" name="Microbiol. Resour. Announc.">
        <title>Draft Genome Sequence of Granulicatella sp. Strain S8, Isolated from a Marine Fish, Seriola quinqueradiata.</title>
        <authorList>
            <person name="Lee M."/>
            <person name="Farooq A."/>
            <person name="Jeong J.B."/>
            <person name="Jung M.Y."/>
        </authorList>
    </citation>
    <scope>NUCLEOTIDE SEQUENCE</scope>
    <source>
        <strain evidence="9">S8</strain>
    </source>
</reference>
<dbReference type="InterPro" id="IPR017850">
    <property type="entry name" value="Alkaline_phosphatase_core_sf"/>
</dbReference>
<comment type="subcellular location">
    <subcellularLocation>
        <location evidence="1">Cell membrane</location>
        <topology evidence="1">Multi-pass membrane protein</topology>
    </subcellularLocation>
</comment>
<dbReference type="Pfam" id="PF00884">
    <property type="entry name" value="Sulfatase"/>
    <property type="match status" value="1"/>
</dbReference>
<name>A0ABT1WN45_9LACT</name>
<gene>
    <name evidence="9" type="ORF">NPA36_05240</name>
</gene>
<reference evidence="9" key="2">
    <citation type="journal article" date="2023" name="Curr. Microbiol.">
        <title>Granulicatella seriolae sp. nov., a Novel Facultative Anaerobe Isolated from Yellowtail Marine Fish.</title>
        <authorList>
            <person name="Lee M."/>
            <person name="Choi Y.J."/>
            <person name="Farooq A."/>
            <person name="Jeong J.B."/>
            <person name="Jung M.Y."/>
        </authorList>
    </citation>
    <scope>NUCLEOTIDE SEQUENCE</scope>
    <source>
        <strain evidence="9">S8</strain>
    </source>
</reference>
<feature type="transmembrane region" description="Helical" evidence="7">
    <location>
        <begin position="365"/>
        <end position="384"/>
    </location>
</feature>
<accession>A0ABT1WN45</accession>
<dbReference type="CDD" id="cd16015">
    <property type="entry name" value="LTA_synthase"/>
    <property type="match status" value="1"/>
</dbReference>
<evidence type="ECO:0000256" key="2">
    <source>
        <dbReference type="ARBA" id="ARBA00004936"/>
    </source>
</evidence>
<evidence type="ECO:0000256" key="5">
    <source>
        <dbReference type="ARBA" id="ARBA00022989"/>
    </source>
</evidence>
<dbReference type="SUPFAM" id="SSF53649">
    <property type="entry name" value="Alkaline phosphatase-like"/>
    <property type="match status" value="1"/>
</dbReference>
<evidence type="ECO:0000256" key="4">
    <source>
        <dbReference type="ARBA" id="ARBA00022692"/>
    </source>
</evidence>
<feature type="transmembrane region" description="Helical" evidence="7">
    <location>
        <begin position="258"/>
        <end position="278"/>
    </location>
</feature>
<evidence type="ECO:0000256" key="3">
    <source>
        <dbReference type="ARBA" id="ARBA00022475"/>
    </source>
</evidence>
<comment type="caution">
    <text evidence="9">The sequence shown here is derived from an EMBL/GenBank/DDBJ whole genome shotgun (WGS) entry which is preliminary data.</text>
</comment>
<evidence type="ECO:0000313" key="9">
    <source>
        <dbReference type="EMBL" id="MCQ9209952.1"/>
    </source>
</evidence>
<comment type="pathway">
    <text evidence="2">Cell wall biogenesis; lipoteichoic acid biosynthesis.</text>
</comment>
<feature type="transmembrane region" description="Helical" evidence="7">
    <location>
        <begin position="227"/>
        <end position="246"/>
    </location>
</feature>
<feature type="domain" description="Sulfatase N-terminal" evidence="8">
    <location>
        <begin position="479"/>
        <end position="762"/>
    </location>
</feature>
<feature type="transmembrane region" description="Helical" evidence="7">
    <location>
        <begin position="290"/>
        <end position="307"/>
    </location>
</feature>
<feature type="transmembrane region" description="Helical" evidence="7">
    <location>
        <begin position="188"/>
        <end position="207"/>
    </location>
</feature>
<dbReference type="PANTHER" id="PTHR47371:SF3">
    <property type="entry name" value="PHOSPHOGLYCEROL TRANSFERASE I"/>
    <property type="match status" value="1"/>
</dbReference>
<reference evidence="9" key="1">
    <citation type="submission" date="2022-07" db="EMBL/GenBank/DDBJ databases">
        <authorList>
            <person name="Jung M.-Y."/>
            <person name="Lee M."/>
        </authorList>
    </citation>
    <scope>NUCLEOTIDE SEQUENCE</scope>
    <source>
        <strain evidence="9">S8</strain>
    </source>
</reference>
<keyword evidence="10" id="KW-1185">Reference proteome</keyword>
<dbReference type="Proteomes" id="UP001059480">
    <property type="component" value="Unassembled WGS sequence"/>
</dbReference>
<evidence type="ECO:0000256" key="6">
    <source>
        <dbReference type="ARBA" id="ARBA00023136"/>
    </source>
</evidence>
<dbReference type="Gene3D" id="3.40.720.10">
    <property type="entry name" value="Alkaline Phosphatase, subunit A"/>
    <property type="match status" value="1"/>
</dbReference>
<evidence type="ECO:0000313" key="10">
    <source>
        <dbReference type="Proteomes" id="UP001059480"/>
    </source>
</evidence>
<dbReference type="RefSeq" id="WP_256945068.1">
    <property type="nucleotide sequence ID" value="NZ_JANHNZ010000004.1"/>
</dbReference>
<protein>
    <submittedName>
        <fullName evidence="9">Sulfatase-like hydrolase/transferase</fullName>
    </submittedName>
</protein>
<dbReference type="InterPro" id="IPR050448">
    <property type="entry name" value="OpgB/LTA_synthase_biosynth"/>
</dbReference>
<feature type="transmembrane region" description="Helical" evidence="7">
    <location>
        <begin position="314"/>
        <end position="332"/>
    </location>
</feature>
<organism evidence="9 10">
    <name type="scientific">Granulicatella seriolae</name>
    <dbReference type="NCBI Taxonomy" id="2967226"/>
    <lineage>
        <taxon>Bacteria</taxon>
        <taxon>Bacillati</taxon>
        <taxon>Bacillota</taxon>
        <taxon>Bacilli</taxon>
        <taxon>Lactobacillales</taxon>
        <taxon>Carnobacteriaceae</taxon>
        <taxon>Granulicatella</taxon>
    </lineage>
</organism>
<dbReference type="InterPro" id="IPR000917">
    <property type="entry name" value="Sulfatase_N"/>
</dbReference>
<feature type="transmembrane region" description="Helical" evidence="7">
    <location>
        <begin position="396"/>
        <end position="417"/>
    </location>
</feature>
<evidence type="ECO:0000256" key="7">
    <source>
        <dbReference type="SAM" id="Phobius"/>
    </source>
</evidence>
<evidence type="ECO:0000259" key="8">
    <source>
        <dbReference type="Pfam" id="PF00884"/>
    </source>
</evidence>
<dbReference type="PANTHER" id="PTHR47371">
    <property type="entry name" value="LIPOTEICHOIC ACID SYNTHASE"/>
    <property type="match status" value="1"/>
</dbReference>
<keyword evidence="6 7" id="KW-0472">Membrane</keyword>
<proteinExistence type="predicted"/>
<keyword evidence="4 7" id="KW-0812">Transmembrane</keyword>
<feature type="transmembrane region" description="Helical" evidence="7">
    <location>
        <begin position="154"/>
        <end position="176"/>
    </location>
</feature>
<keyword evidence="5 7" id="KW-1133">Transmembrane helix</keyword>
<sequence length="836" mass="95988">MKLIKKYFMLCLGFLAIAILAFSFKDEFMVGQGSGELRFVATSSKNEESQGFTQTVTGIFVNGYYVNHTDFRRSTWINADSNTLTEFYTINGDNNEVVIPISQAQNLTYDYFYSYNGGVLQVFLDNKLLESVDTYSPTVSLESKLIQFDSSYGLSWHAIFMGVILSFFIVVIIQFYKKNILSEITKKEWLYLGIILISAVLAIYFSFFYMNRPYIIIHTSIFSMKKLIVTLPAFLFLLFMTMKLWSHSVAENIKIRKWINKLIYLVPIVGIFVLENSYNYLRLIGKEYYLANYLIVSLLMFTLTLVFMNRKAGAIVTLLICLVAGIVNKMMIDVRDMPLQYYHLKQFRDAANVADVVNIEFDNQIIISIVITLAFVLFILFLPVKPYEIHWLKRIPIMVIMTVAAYFIFPSAVSIIANRTTTTLNFWKMYQTYSENGAALSFVDFYNQSKLTVPEGYSVAKVDEILEGYTSPQPTTQQPNIILIQNESQMDVMRYRDDFVSPDPMAFQHSLAENTIHGDLYVSVFGGGTANTEYEVLTSNSLAILPPNTFPYQQLITENRSSYARLLGSFGYDTIALHPNNRRNYNRDKVWNYLGFDKQYFFDSTPDLKSLFPLSNERMFVSDKSLFEGVASLYDKKTSNKPMFTFVVTMQGHGGYQTGAVASEVQVGVNAKGLEAENEYFTSVKKTDEAFAELVSHFQKYPEPTVIIMYGDHQPALSQVFYSSIFTGDYKENKYVSPFVVWANFDIPESSGVPLSPNYLIPYTIDRLKESQYPLNTSAFYNFLAEMEKGYPVMTTWGYFDADGNYHENVDETGLYHDYQLIQYNRIKDEKILTVE</sequence>
<keyword evidence="3" id="KW-1003">Cell membrane</keyword>
<evidence type="ECO:0000256" key="1">
    <source>
        <dbReference type="ARBA" id="ARBA00004651"/>
    </source>
</evidence>
<dbReference type="EMBL" id="JANHNZ010000004">
    <property type="protein sequence ID" value="MCQ9209952.1"/>
    <property type="molecule type" value="Genomic_DNA"/>
</dbReference>